<dbReference type="Gene3D" id="3.90.1150.10">
    <property type="entry name" value="Aspartate Aminotransferase, domain 1"/>
    <property type="match status" value="1"/>
</dbReference>
<dbReference type="GO" id="GO:0030170">
    <property type="term" value="F:pyridoxal phosphate binding"/>
    <property type="evidence" value="ECO:0007669"/>
    <property type="project" value="InterPro"/>
</dbReference>
<dbReference type="Gene3D" id="3.40.640.10">
    <property type="entry name" value="Type I PLP-dependent aspartate aminotransferase-like (Major domain)"/>
    <property type="match status" value="1"/>
</dbReference>
<evidence type="ECO:0000256" key="10">
    <source>
        <dbReference type="ARBA" id="ARBA00066530"/>
    </source>
</evidence>
<keyword evidence="2" id="KW-0028">Amino-acid biosynthesis</keyword>
<dbReference type="EMBL" id="JAVRRD010000019">
    <property type="protein sequence ID" value="KAK5049328.1"/>
    <property type="molecule type" value="Genomic_DNA"/>
</dbReference>
<dbReference type="FunFam" id="3.40.640.10:FF:000111">
    <property type="entry name" value="Cystathionine gamma-synthase"/>
    <property type="match status" value="1"/>
</dbReference>
<reference evidence="13 14" key="1">
    <citation type="submission" date="2023-08" db="EMBL/GenBank/DDBJ databases">
        <title>Black Yeasts Isolated from many extreme environments.</title>
        <authorList>
            <person name="Coleine C."/>
            <person name="Stajich J.E."/>
            <person name="Selbmann L."/>
        </authorList>
    </citation>
    <scope>NUCLEOTIDE SEQUENCE [LARGE SCALE GENOMIC DNA]</scope>
    <source>
        <strain evidence="13 14">CCFEE 5792</strain>
    </source>
</reference>
<gene>
    <name evidence="13" type="ORF">LTR84_004257</name>
</gene>
<dbReference type="Proteomes" id="UP001358417">
    <property type="component" value="Unassembled WGS sequence"/>
</dbReference>
<dbReference type="PANTHER" id="PTHR42699:SF1">
    <property type="entry name" value="CYSTATHIONINE GAMMA-SYNTHASE-RELATED"/>
    <property type="match status" value="1"/>
</dbReference>
<dbReference type="AlphaFoldDB" id="A0AAV9N5E1"/>
<comment type="pathway">
    <text evidence="8">Amino-acid biosynthesis; L-methionine biosynthesis via de novo pathway; L-cystathionine from O-succinyl-L-homoserine: step 1/1.</text>
</comment>
<keyword evidence="4" id="KW-0663">Pyridoxal phosphate</keyword>
<dbReference type="InterPro" id="IPR015421">
    <property type="entry name" value="PyrdxlP-dep_Trfase_major"/>
</dbReference>
<evidence type="ECO:0000256" key="9">
    <source>
        <dbReference type="ARBA" id="ARBA00061376"/>
    </source>
</evidence>
<evidence type="ECO:0000256" key="11">
    <source>
        <dbReference type="ARBA" id="ARBA00083849"/>
    </source>
</evidence>
<keyword evidence="14" id="KW-1185">Reference proteome</keyword>
<evidence type="ECO:0000313" key="14">
    <source>
        <dbReference type="Proteomes" id="UP001358417"/>
    </source>
</evidence>
<evidence type="ECO:0000256" key="5">
    <source>
        <dbReference type="ARBA" id="ARBA00023167"/>
    </source>
</evidence>
<dbReference type="Pfam" id="PF01053">
    <property type="entry name" value="Cys_Met_Meta_PP"/>
    <property type="match status" value="1"/>
</dbReference>
<dbReference type="InterPro" id="IPR051750">
    <property type="entry name" value="Trans-sulfuration_enzymes"/>
</dbReference>
<comment type="caution">
    <text evidence="13">The sequence shown here is derived from an EMBL/GenBank/DDBJ whole genome shotgun (WGS) entry which is preliminary data.</text>
</comment>
<evidence type="ECO:0000256" key="1">
    <source>
        <dbReference type="ARBA" id="ARBA00001933"/>
    </source>
</evidence>
<name>A0AAV9N5E1_9EURO</name>
<evidence type="ECO:0000256" key="6">
    <source>
        <dbReference type="ARBA" id="ARBA00051441"/>
    </source>
</evidence>
<evidence type="ECO:0000256" key="2">
    <source>
        <dbReference type="ARBA" id="ARBA00022605"/>
    </source>
</evidence>
<evidence type="ECO:0000256" key="7">
    <source>
        <dbReference type="ARBA" id="ARBA00058439"/>
    </source>
</evidence>
<dbReference type="GO" id="GO:0019346">
    <property type="term" value="P:transsulfuration"/>
    <property type="evidence" value="ECO:0007669"/>
    <property type="project" value="InterPro"/>
</dbReference>
<dbReference type="GeneID" id="89972435"/>
<feature type="region of interest" description="Disordered" evidence="12">
    <location>
        <begin position="174"/>
        <end position="198"/>
    </location>
</feature>
<evidence type="ECO:0000256" key="3">
    <source>
        <dbReference type="ARBA" id="ARBA00022679"/>
    </source>
</evidence>
<dbReference type="InterPro" id="IPR015424">
    <property type="entry name" value="PyrdxlP-dep_Trfase"/>
</dbReference>
<comment type="catalytic activity">
    <reaction evidence="6">
        <text>O-succinyl-L-homoserine + L-cysteine = L,L-cystathionine + succinate + H(+)</text>
        <dbReference type="Rhea" id="RHEA:20397"/>
        <dbReference type="ChEBI" id="CHEBI:15378"/>
        <dbReference type="ChEBI" id="CHEBI:30031"/>
        <dbReference type="ChEBI" id="CHEBI:35235"/>
        <dbReference type="ChEBI" id="CHEBI:57661"/>
        <dbReference type="ChEBI" id="CHEBI:58161"/>
        <dbReference type="EC" id="2.5.1.48"/>
    </reaction>
</comment>
<dbReference type="InterPro" id="IPR000277">
    <property type="entry name" value="Cys/Met-Metab_PyrdxlP-dep_enz"/>
</dbReference>
<protein>
    <recommendedName>
        <fullName evidence="10">cystathionine gamma-synthase</fullName>
        <ecNumber evidence="10">2.5.1.48</ecNumber>
    </recommendedName>
    <alternativeName>
        <fullName evidence="11">O-succinylhomoserine (thiol)-lyase</fullName>
    </alternativeName>
</protein>
<evidence type="ECO:0000256" key="4">
    <source>
        <dbReference type="ARBA" id="ARBA00022898"/>
    </source>
</evidence>
<organism evidence="13 14">
    <name type="scientific">Exophiala bonariae</name>
    <dbReference type="NCBI Taxonomy" id="1690606"/>
    <lineage>
        <taxon>Eukaryota</taxon>
        <taxon>Fungi</taxon>
        <taxon>Dikarya</taxon>
        <taxon>Ascomycota</taxon>
        <taxon>Pezizomycotina</taxon>
        <taxon>Eurotiomycetes</taxon>
        <taxon>Chaetothyriomycetidae</taxon>
        <taxon>Chaetothyriales</taxon>
        <taxon>Herpotrichiellaceae</taxon>
        <taxon>Exophiala</taxon>
    </lineage>
</organism>
<accession>A0AAV9N5E1</accession>
<dbReference type="InterPro" id="IPR015422">
    <property type="entry name" value="PyrdxlP-dep_Trfase_small"/>
</dbReference>
<keyword evidence="3" id="KW-0808">Transferase</keyword>
<dbReference type="SUPFAM" id="SSF53383">
    <property type="entry name" value="PLP-dependent transferases"/>
    <property type="match status" value="1"/>
</dbReference>
<evidence type="ECO:0000313" key="13">
    <source>
        <dbReference type="EMBL" id="KAK5049328.1"/>
    </source>
</evidence>
<dbReference type="FunFam" id="3.90.1150.10:FF:000063">
    <property type="entry name" value="Probable cystathionine gamma-synthase"/>
    <property type="match status" value="1"/>
</dbReference>
<proteinExistence type="inferred from homology"/>
<keyword evidence="5" id="KW-0486">Methionine biosynthesis</keyword>
<dbReference type="GO" id="GO:0003962">
    <property type="term" value="F:cystathionine gamma-synthase activity"/>
    <property type="evidence" value="ECO:0007669"/>
    <property type="project" value="UniProtKB-EC"/>
</dbReference>
<comment type="cofactor">
    <cofactor evidence="1">
        <name>pyridoxal 5'-phosphate</name>
        <dbReference type="ChEBI" id="CHEBI:597326"/>
    </cofactor>
</comment>
<sequence>MLAAVGQPVPNTEHAVSVSLPSWKATVGYEEGEEWVVSKMRTGYPRFFIHLSIQELQNEVLKLHGRVAEAVMLFPTIAVANRCEKFLHDRVDGLAPESVRVLVLAPVINKNKGRSVETVSSGLACVFFPKEYFSTAKQVWQHSGDGISSRRGEFCLKALRDGFLKPVSFSPTKPKSEDVYTKGPRRYQRPTSQNGIVPALTANPEPTPTQDETLEIEGKDYFQFVEERFGRNLNAKLASQAKLAIRRRISGCLTDDSDLDQALANSPSNCDSRHVGLKDHDVYLFPTGMSAIFNTHRILRANAAAKGMEPRKSICFGFPYVDTLKILEKWGHGVQFYGFGSSACLDDLERRLESGERYLALFCEFPSNPLLNSPDLLRIRTLADKYGFAVVVDETVGNFINTDVLSHADVAVSSLTKVFSGDSNVMGGSAVLNPQTKMYAELKQTLESEYEDNYWAEDAVFMERNSRDFRARIARINTNAEAIAARLQACPSVKTVYYPKNSPSRANYEACRNRDGGYGGLLSVSFQHPEQAVTFFDQLECQKGPSLGTNFTLACPYTILAHYLELEWTSSWGVEPDLVRISVGLEEAEDLTARFERALKAAESAVPLHGQGGQ</sequence>
<comment type="function">
    <text evidence="7">Catalyzes the formation of L-cystathionine from O-succinyl-L-homoserine (OSHS) and L-cysteine, via a gamma-replacement reaction. In the absence of thiol, catalyzes gamma-elimination to form 2-oxobutanoate, succinate and ammonia.</text>
</comment>
<dbReference type="RefSeq" id="XP_064704373.1">
    <property type="nucleotide sequence ID" value="XM_064847834.1"/>
</dbReference>
<comment type="similarity">
    <text evidence="9">Belongs to the trans-sulfuration enzymes family. MET7 subfamily.</text>
</comment>
<evidence type="ECO:0000256" key="12">
    <source>
        <dbReference type="SAM" id="MobiDB-lite"/>
    </source>
</evidence>
<dbReference type="PANTHER" id="PTHR42699">
    <property type="match status" value="1"/>
</dbReference>
<dbReference type="GO" id="GO:0009086">
    <property type="term" value="P:methionine biosynthetic process"/>
    <property type="evidence" value="ECO:0007669"/>
    <property type="project" value="UniProtKB-KW"/>
</dbReference>
<evidence type="ECO:0000256" key="8">
    <source>
        <dbReference type="ARBA" id="ARBA00060510"/>
    </source>
</evidence>
<dbReference type="EC" id="2.5.1.48" evidence="10"/>